<evidence type="ECO:0008006" key="4">
    <source>
        <dbReference type="Google" id="ProtNLM"/>
    </source>
</evidence>
<comment type="caution">
    <text evidence="2">The sequence shown here is derived from an EMBL/GenBank/DDBJ whole genome shotgun (WGS) entry which is preliminary data.</text>
</comment>
<dbReference type="Proteomes" id="UP000305471">
    <property type="component" value="Unassembled WGS sequence"/>
</dbReference>
<dbReference type="AlphaFoldDB" id="A0A4U0ZK68"/>
<feature type="signal peptide" evidence="1">
    <location>
        <begin position="1"/>
        <end position="31"/>
    </location>
</feature>
<feature type="chain" id="PRO_5020842208" description="Transporter substrate-binding domain-containing protein" evidence="1">
    <location>
        <begin position="32"/>
        <end position="236"/>
    </location>
</feature>
<dbReference type="EMBL" id="SWCO01000005">
    <property type="protein sequence ID" value="TKB03460.1"/>
    <property type="molecule type" value="Genomic_DNA"/>
</dbReference>
<keyword evidence="3" id="KW-1185">Reference proteome</keyword>
<evidence type="ECO:0000313" key="2">
    <source>
        <dbReference type="EMBL" id="TKB03460.1"/>
    </source>
</evidence>
<reference evidence="2 3" key="1">
    <citation type="submission" date="2019-04" db="EMBL/GenBank/DDBJ databases">
        <title>Alteromonas portus sp. nov., an alginate lyase-excreting marine bacterium.</title>
        <authorList>
            <person name="Huang H."/>
            <person name="Mo K."/>
            <person name="Bao S."/>
        </authorList>
    </citation>
    <scope>NUCLEOTIDE SEQUENCE [LARGE SCALE GENOMIC DNA]</scope>
    <source>
        <strain evidence="2 3">HB161718</strain>
    </source>
</reference>
<dbReference type="RefSeq" id="WP_136782151.1">
    <property type="nucleotide sequence ID" value="NZ_SWCO01000005.1"/>
</dbReference>
<protein>
    <recommendedName>
        <fullName evidence="4">Transporter substrate-binding domain-containing protein</fullName>
    </recommendedName>
</protein>
<gene>
    <name evidence="2" type="ORF">E5672_10495</name>
</gene>
<evidence type="ECO:0000256" key="1">
    <source>
        <dbReference type="SAM" id="SignalP"/>
    </source>
</evidence>
<evidence type="ECO:0000313" key="3">
    <source>
        <dbReference type="Proteomes" id="UP000305471"/>
    </source>
</evidence>
<dbReference type="OrthoDB" id="6336514at2"/>
<accession>A0A4U0ZK68</accession>
<dbReference type="SUPFAM" id="SSF53850">
    <property type="entry name" value="Periplasmic binding protein-like II"/>
    <property type="match status" value="1"/>
</dbReference>
<proteinExistence type="predicted"/>
<organism evidence="2 3">
    <name type="scientific">Alteromonas portus</name>
    <dbReference type="NCBI Taxonomy" id="2565549"/>
    <lineage>
        <taxon>Bacteria</taxon>
        <taxon>Pseudomonadati</taxon>
        <taxon>Pseudomonadota</taxon>
        <taxon>Gammaproteobacteria</taxon>
        <taxon>Alteromonadales</taxon>
        <taxon>Alteromonadaceae</taxon>
        <taxon>Alteromonas/Salinimonas group</taxon>
        <taxon>Alteromonas</taxon>
    </lineage>
</organism>
<keyword evidence="1" id="KW-0732">Signal</keyword>
<name>A0A4U0ZK68_9ALTE</name>
<sequence length="236" mass="26732">MKKVLVLVNKSISLFYFCLTFSLLLPSCAFAQDSEQNFIIGELNHPRVNRFYKPLIQRAYRDIGIAVTFEKVGGERGLRLLNEGMTDADVIRYDVVSQPDNNIIIVPPALSHGASFLLCIRGAQCDKSVIQNPTKAIAVTTRFFFNMHISPEELNANIFEFDDFNHVINLLLNGRFDYAILPSDYSEKAIFEQSGIEYIPLVEHELVHVIHKKHAHLIDRLSASIANQLDLARSNN</sequence>